<organism evidence="8 9">
    <name type="scientific">Roseibacillus ishigakijimensis</name>
    <dbReference type="NCBI Taxonomy" id="454146"/>
    <lineage>
        <taxon>Bacteria</taxon>
        <taxon>Pseudomonadati</taxon>
        <taxon>Verrucomicrobiota</taxon>
        <taxon>Verrucomicrobiia</taxon>
        <taxon>Verrucomicrobiales</taxon>
        <taxon>Verrucomicrobiaceae</taxon>
        <taxon>Roseibacillus</taxon>
    </lineage>
</organism>
<keyword evidence="3 5" id="KW-0949">S-adenosyl-L-methionine</keyword>
<accession>A0A934VMA8</accession>
<dbReference type="InterPro" id="IPR029063">
    <property type="entry name" value="SAM-dependent_MTases_sf"/>
</dbReference>
<evidence type="ECO:0000256" key="2">
    <source>
        <dbReference type="ARBA" id="ARBA00022679"/>
    </source>
</evidence>
<name>A0A934VMA8_9BACT</name>
<evidence type="ECO:0000313" key="9">
    <source>
        <dbReference type="Proteomes" id="UP000604083"/>
    </source>
</evidence>
<comment type="caution">
    <text evidence="8">The sequence shown here is derived from an EMBL/GenBank/DDBJ whole genome shotgun (WGS) entry which is preliminary data.</text>
</comment>
<comment type="catalytic activity">
    <reaction evidence="4 5">
        <text>L-glutaminyl-[peptide chain release factor] + S-adenosyl-L-methionine = N(5)-methyl-L-glutaminyl-[peptide chain release factor] + S-adenosyl-L-homocysteine + H(+)</text>
        <dbReference type="Rhea" id="RHEA:42896"/>
        <dbReference type="Rhea" id="RHEA-COMP:10271"/>
        <dbReference type="Rhea" id="RHEA-COMP:10272"/>
        <dbReference type="ChEBI" id="CHEBI:15378"/>
        <dbReference type="ChEBI" id="CHEBI:30011"/>
        <dbReference type="ChEBI" id="CHEBI:57856"/>
        <dbReference type="ChEBI" id="CHEBI:59789"/>
        <dbReference type="ChEBI" id="CHEBI:61891"/>
        <dbReference type="EC" id="2.1.1.297"/>
    </reaction>
</comment>
<evidence type="ECO:0000313" key="8">
    <source>
        <dbReference type="EMBL" id="MBK1833750.1"/>
    </source>
</evidence>
<evidence type="ECO:0000259" key="6">
    <source>
        <dbReference type="Pfam" id="PF05175"/>
    </source>
</evidence>
<dbReference type="RefSeq" id="WP_377173856.1">
    <property type="nucleotide sequence ID" value="NZ_JBHUJA010000007.1"/>
</dbReference>
<dbReference type="AlphaFoldDB" id="A0A934VMA8"/>
<dbReference type="CDD" id="cd02440">
    <property type="entry name" value="AdoMet_MTases"/>
    <property type="match status" value="1"/>
</dbReference>
<dbReference type="PANTHER" id="PTHR18895">
    <property type="entry name" value="HEMK METHYLTRANSFERASE"/>
    <property type="match status" value="1"/>
</dbReference>
<evidence type="ECO:0000259" key="7">
    <source>
        <dbReference type="Pfam" id="PF17827"/>
    </source>
</evidence>
<feature type="domain" description="Release factor glutamine methyltransferase N-terminal" evidence="7">
    <location>
        <begin position="33"/>
        <end position="103"/>
    </location>
</feature>
<evidence type="ECO:0000256" key="5">
    <source>
        <dbReference type="HAMAP-Rule" id="MF_02126"/>
    </source>
</evidence>
<evidence type="ECO:0000256" key="1">
    <source>
        <dbReference type="ARBA" id="ARBA00022603"/>
    </source>
</evidence>
<proteinExistence type="inferred from homology"/>
<keyword evidence="1 5" id="KW-0489">Methyltransferase</keyword>
<gene>
    <name evidence="5 8" type="primary">prmC</name>
    <name evidence="8" type="ORF">JIN78_06715</name>
</gene>
<dbReference type="EC" id="2.1.1.297" evidence="5"/>
<comment type="caution">
    <text evidence="5">Lacks conserved residue(s) required for the propagation of feature annotation.</text>
</comment>
<dbReference type="NCBIfam" id="TIGR00536">
    <property type="entry name" value="hemK_fam"/>
    <property type="match status" value="1"/>
</dbReference>
<comment type="similarity">
    <text evidence="5">Belongs to the protein N5-glutamine methyltransferase family. PrmC subfamily.</text>
</comment>
<feature type="binding site" evidence="5">
    <location>
        <position position="214"/>
    </location>
    <ligand>
        <name>S-adenosyl-L-methionine</name>
        <dbReference type="ChEBI" id="CHEBI:59789"/>
    </ligand>
</feature>
<sequence>MIFREKRALNPAHFAIDLPPAIGQLAGVTTVLEVIDGGTAYLEKRGVAEARLNMQRLVGHHLDLSRVQLYLEFDRPLEEDELAPIRESLRQRGQGIPLQHLIGEVEFMGLDFKCDARALIPRPETEELVSLILQEKETLARPSRVLDVGTGSGVIGLSLAHHLPAVSEVVLADLSPEALSLARENAQALDLPATFCESDLFSEIEGTFDLIVANLPYVPERDRESLAPELQHDPALALFSGPDGMDLVRKFCAEVADYLNPGGLLAMEVGHDQGAATAALLARFPFTDIDTKADLSKVSRFPFARRS</sequence>
<dbReference type="InterPro" id="IPR040758">
    <property type="entry name" value="PrmC_N"/>
</dbReference>
<comment type="function">
    <text evidence="5">Methylates the class 1 translation termination release factors RF1/PrfA and RF2/PrfB on the glutamine residue of the universally conserved GGQ motif.</text>
</comment>
<keyword evidence="9" id="KW-1185">Reference proteome</keyword>
<dbReference type="Pfam" id="PF05175">
    <property type="entry name" value="MTS"/>
    <property type="match status" value="1"/>
</dbReference>
<keyword evidence="2 5" id="KW-0808">Transferase</keyword>
<dbReference type="InterPro" id="IPR019874">
    <property type="entry name" value="RF_methyltr_PrmC"/>
</dbReference>
<feature type="domain" description="Methyltransferase small" evidence="6">
    <location>
        <begin position="141"/>
        <end position="225"/>
    </location>
</feature>
<dbReference type="NCBIfam" id="TIGR03534">
    <property type="entry name" value="RF_mod_PrmC"/>
    <property type="match status" value="1"/>
</dbReference>
<reference evidence="8" key="1">
    <citation type="submission" date="2021-01" db="EMBL/GenBank/DDBJ databases">
        <title>Modified the classification status of verrucomicrobia.</title>
        <authorList>
            <person name="Feng X."/>
        </authorList>
    </citation>
    <scope>NUCLEOTIDE SEQUENCE</scope>
    <source>
        <strain evidence="8">KCTC 12986</strain>
    </source>
</reference>
<dbReference type="InterPro" id="IPR004556">
    <property type="entry name" value="HemK-like"/>
</dbReference>
<dbReference type="Gene3D" id="1.10.8.10">
    <property type="entry name" value="DNA helicase RuvA subunit, C-terminal domain"/>
    <property type="match status" value="1"/>
</dbReference>
<dbReference type="EMBL" id="JAENIO010000012">
    <property type="protein sequence ID" value="MBK1833750.1"/>
    <property type="molecule type" value="Genomic_DNA"/>
</dbReference>
<dbReference type="SUPFAM" id="SSF53335">
    <property type="entry name" value="S-adenosyl-L-methionine-dependent methyltransferases"/>
    <property type="match status" value="1"/>
</dbReference>
<dbReference type="Proteomes" id="UP000604083">
    <property type="component" value="Unassembled WGS sequence"/>
</dbReference>
<evidence type="ECO:0000256" key="4">
    <source>
        <dbReference type="ARBA" id="ARBA00048391"/>
    </source>
</evidence>
<protein>
    <recommendedName>
        <fullName evidence="5">Release factor glutamine methyltransferase</fullName>
        <shortName evidence="5">RF MTase</shortName>
        <ecNumber evidence="5">2.1.1.297</ecNumber>
    </recommendedName>
    <alternativeName>
        <fullName evidence="5">N5-glutamine methyltransferase PrmC</fullName>
    </alternativeName>
    <alternativeName>
        <fullName evidence="5">Protein-(glutamine-N5) MTase PrmC</fullName>
    </alternativeName>
    <alternativeName>
        <fullName evidence="5">Protein-glutamine N-methyltransferase PrmC</fullName>
    </alternativeName>
</protein>
<feature type="binding site" evidence="5">
    <location>
        <position position="173"/>
    </location>
    <ligand>
        <name>S-adenosyl-L-methionine</name>
        <dbReference type="ChEBI" id="CHEBI:59789"/>
    </ligand>
</feature>
<dbReference type="GO" id="GO:0102559">
    <property type="term" value="F:peptide chain release factor N(5)-glutamine methyltransferase activity"/>
    <property type="evidence" value="ECO:0007669"/>
    <property type="project" value="UniProtKB-EC"/>
</dbReference>
<feature type="binding site" evidence="5">
    <location>
        <begin position="149"/>
        <end position="153"/>
    </location>
    <ligand>
        <name>S-adenosyl-L-methionine</name>
        <dbReference type="ChEBI" id="CHEBI:59789"/>
    </ligand>
</feature>
<evidence type="ECO:0000256" key="3">
    <source>
        <dbReference type="ARBA" id="ARBA00022691"/>
    </source>
</evidence>
<dbReference type="HAMAP" id="MF_02126">
    <property type="entry name" value="RF_methyltr_PrmC"/>
    <property type="match status" value="1"/>
</dbReference>
<dbReference type="InterPro" id="IPR007848">
    <property type="entry name" value="Small_mtfrase_dom"/>
</dbReference>
<dbReference type="PANTHER" id="PTHR18895:SF74">
    <property type="entry name" value="MTRF1L RELEASE FACTOR GLUTAMINE METHYLTRANSFERASE"/>
    <property type="match status" value="1"/>
</dbReference>
<dbReference type="GO" id="GO:0032259">
    <property type="term" value="P:methylation"/>
    <property type="evidence" value="ECO:0007669"/>
    <property type="project" value="UniProtKB-KW"/>
</dbReference>
<dbReference type="InterPro" id="IPR050320">
    <property type="entry name" value="N5-glutamine_MTase"/>
</dbReference>
<dbReference type="Pfam" id="PF17827">
    <property type="entry name" value="PrmC_N"/>
    <property type="match status" value="1"/>
</dbReference>
<dbReference type="Gene3D" id="3.40.50.150">
    <property type="entry name" value="Vaccinia Virus protein VP39"/>
    <property type="match status" value="1"/>
</dbReference>